<keyword evidence="1" id="KW-0962">Peroxisome biogenesis</keyword>
<comment type="subcellular location">
    <subcellularLocation>
        <location evidence="1">Peroxisome membrane</location>
    </subcellularLocation>
</comment>
<reference evidence="2" key="3">
    <citation type="submission" date="2025-09" db="UniProtKB">
        <authorList>
            <consortium name="Ensembl"/>
        </authorList>
    </citation>
    <scope>IDENTIFICATION</scope>
    <source>
        <strain evidence="2">breed Abyssinian</strain>
    </source>
</reference>
<organism evidence="2 3">
    <name type="scientific">Felis catus</name>
    <name type="common">Cat</name>
    <name type="synonym">Felis silvestris catus</name>
    <dbReference type="NCBI Taxonomy" id="9685"/>
    <lineage>
        <taxon>Eukaryota</taxon>
        <taxon>Metazoa</taxon>
        <taxon>Chordata</taxon>
        <taxon>Craniata</taxon>
        <taxon>Vertebrata</taxon>
        <taxon>Euteleostomi</taxon>
        <taxon>Mammalia</taxon>
        <taxon>Eutheria</taxon>
        <taxon>Laurasiatheria</taxon>
        <taxon>Carnivora</taxon>
        <taxon>Feliformia</taxon>
        <taxon>Felidae</taxon>
        <taxon>Felinae</taxon>
        <taxon>Felis</taxon>
    </lineage>
</organism>
<dbReference type="Ensembl" id="ENSFCTT00005060884.1">
    <property type="protein sequence ID" value="ENSFCTP00005044662.1"/>
    <property type="gene ID" value="ENSFCTG00005021207.1"/>
</dbReference>
<evidence type="ECO:0000256" key="1">
    <source>
        <dbReference type="RuleBase" id="RU365003"/>
    </source>
</evidence>
<reference evidence="2" key="2">
    <citation type="submission" date="2025-08" db="UniProtKB">
        <authorList>
            <consortium name="Ensembl"/>
        </authorList>
    </citation>
    <scope>IDENTIFICATION</scope>
    <source>
        <strain evidence="2">breed Abyssinian</strain>
    </source>
</reference>
<name>A0ABI7ZER0_FELCA</name>
<dbReference type="Proteomes" id="UP000823872">
    <property type="component" value="Chromosome D1"/>
</dbReference>
<accession>A0ABI7ZER0</accession>
<sequence length="71" mass="8157">MEKLRLLSLRYQEYVTRHPAATAQLETAVRGLSYLLAGRFADSHELSELEVQRSPSWALHVPIVERLIWGP</sequence>
<reference evidence="2 3" key="1">
    <citation type="submission" date="2021-02" db="EMBL/GenBank/DDBJ databases">
        <title>Safari Cat Assemblies.</title>
        <authorList>
            <person name="Bredemeyer K.R."/>
            <person name="Murphy W.J."/>
        </authorList>
    </citation>
    <scope>NUCLEOTIDE SEQUENCE [LARGE SCALE GENOMIC DNA]</scope>
</reference>
<protein>
    <recommendedName>
        <fullName evidence="1">Peroxisomal membrane protein PEX16</fullName>
    </recommendedName>
</protein>
<comment type="similarity">
    <text evidence="1">Belongs to the peroxin-16 family.</text>
</comment>
<dbReference type="GeneTree" id="ENSGT00390000017790"/>
<keyword evidence="3" id="KW-1185">Reference proteome</keyword>
<keyword evidence="1" id="KW-0576">Peroxisome</keyword>
<dbReference type="InterPro" id="IPR013919">
    <property type="entry name" value="Pex16"/>
</dbReference>
<evidence type="ECO:0000313" key="2">
    <source>
        <dbReference type="Ensembl" id="ENSFCTP00005044662.1"/>
    </source>
</evidence>
<proteinExistence type="inferred from homology"/>
<evidence type="ECO:0000313" key="3">
    <source>
        <dbReference type="Proteomes" id="UP000823872"/>
    </source>
</evidence>
<gene>
    <name evidence="2" type="primary">PEX16</name>
</gene>
<dbReference type="Pfam" id="PF08610">
    <property type="entry name" value="Pex16"/>
    <property type="match status" value="1"/>
</dbReference>